<dbReference type="EMBL" id="JACEIK010001871">
    <property type="protein sequence ID" value="MCD7472771.1"/>
    <property type="molecule type" value="Genomic_DNA"/>
</dbReference>
<organism evidence="1 2">
    <name type="scientific">Datura stramonium</name>
    <name type="common">Jimsonweed</name>
    <name type="synonym">Common thornapple</name>
    <dbReference type="NCBI Taxonomy" id="4076"/>
    <lineage>
        <taxon>Eukaryota</taxon>
        <taxon>Viridiplantae</taxon>
        <taxon>Streptophyta</taxon>
        <taxon>Embryophyta</taxon>
        <taxon>Tracheophyta</taxon>
        <taxon>Spermatophyta</taxon>
        <taxon>Magnoliopsida</taxon>
        <taxon>eudicotyledons</taxon>
        <taxon>Gunneridae</taxon>
        <taxon>Pentapetalae</taxon>
        <taxon>asterids</taxon>
        <taxon>lamiids</taxon>
        <taxon>Solanales</taxon>
        <taxon>Solanaceae</taxon>
        <taxon>Solanoideae</taxon>
        <taxon>Datureae</taxon>
        <taxon>Datura</taxon>
    </lineage>
</organism>
<gene>
    <name evidence="1" type="ORF">HAX54_014130</name>
</gene>
<evidence type="ECO:0000313" key="2">
    <source>
        <dbReference type="Proteomes" id="UP000823775"/>
    </source>
</evidence>
<keyword evidence="2" id="KW-1185">Reference proteome</keyword>
<dbReference type="Proteomes" id="UP000823775">
    <property type="component" value="Unassembled WGS sequence"/>
</dbReference>
<protein>
    <submittedName>
        <fullName evidence="1">Uncharacterized protein</fullName>
    </submittedName>
</protein>
<proteinExistence type="predicted"/>
<reference evidence="1 2" key="1">
    <citation type="journal article" date="2021" name="BMC Genomics">
        <title>Datura genome reveals duplications of psychoactive alkaloid biosynthetic genes and high mutation rate following tissue culture.</title>
        <authorList>
            <person name="Rajewski A."/>
            <person name="Carter-House D."/>
            <person name="Stajich J."/>
            <person name="Litt A."/>
        </authorList>
    </citation>
    <scope>NUCLEOTIDE SEQUENCE [LARGE SCALE GENOMIC DNA]</scope>
    <source>
        <strain evidence="1">AR-01</strain>
    </source>
</reference>
<name>A0ABS8TPC9_DATST</name>
<evidence type="ECO:0000313" key="1">
    <source>
        <dbReference type="EMBL" id="MCD7472771.1"/>
    </source>
</evidence>
<sequence>MLSRRVIFRRKWNDDGGLLVCAVPGMSLVRVSRVWRWQSFAGAGGRRGDRDVFRRHLGGDGARKKIGEEVKGEDCSLHFASDYAYSLEQGPLSSAVYVT</sequence>
<comment type="caution">
    <text evidence="1">The sequence shown here is derived from an EMBL/GenBank/DDBJ whole genome shotgun (WGS) entry which is preliminary data.</text>
</comment>
<accession>A0ABS8TPC9</accession>